<dbReference type="SUPFAM" id="SSF51126">
    <property type="entry name" value="Pectin lyase-like"/>
    <property type="match status" value="1"/>
</dbReference>
<dbReference type="InterPro" id="IPR022441">
    <property type="entry name" value="Para_beta_helix_rpt-2"/>
</dbReference>
<dbReference type="Gene3D" id="2.160.20.10">
    <property type="entry name" value="Single-stranded right-handed beta-helix, Pectin lyase-like"/>
    <property type="match status" value="1"/>
</dbReference>
<proteinExistence type="predicted"/>
<evidence type="ECO:0000259" key="2">
    <source>
        <dbReference type="Pfam" id="PF13229"/>
    </source>
</evidence>
<dbReference type="Proteomes" id="UP000014680">
    <property type="component" value="Unassembled WGS sequence"/>
</dbReference>
<reference evidence="3 4" key="1">
    <citation type="submission" date="2012-10" db="EMBL/GenBank/DDBJ databases">
        <authorList>
            <person name="Zafar N."/>
            <person name="Inman J."/>
            <person name="Hall N."/>
            <person name="Lorenzi H."/>
            <person name="Caler E."/>
        </authorList>
    </citation>
    <scope>NUCLEOTIDE SEQUENCE [LARGE SCALE GENOMIC DNA]</scope>
    <source>
        <strain evidence="3 4">IP1</strain>
    </source>
</reference>
<accession>A0A0A1TZ42</accession>
<dbReference type="GeneID" id="14885799"/>
<dbReference type="RefSeq" id="XP_004253598.1">
    <property type="nucleotide sequence ID" value="XM_004253550.1"/>
</dbReference>
<dbReference type="OMA" id="DCARNEM"/>
<feature type="domain" description="Right handed beta helix" evidence="2">
    <location>
        <begin position="105"/>
        <end position="240"/>
    </location>
</feature>
<evidence type="ECO:0000256" key="1">
    <source>
        <dbReference type="SAM" id="SignalP"/>
    </source>
</evidence>
<evidence type="ECO:0000313" key="4">
    <source>
        <dbReference type="Proteomes" id="UP000014680"/>
    </source>
</evidence>
<name>A0A0A1TZ42_ENTIV</name>
<dbReference type="InterPro" id="IPR039448">
    <property type="entry name" value="Beta_helix"/>
</dbReference>
<keyword evidence="1" id="KW-0732">Signal</keyword>
<dbReference type="KEGG" id="eiv:EIN_043450"/>
<dbReference type="InterPro" id="IPR011050">
    <property type="entry name" value="Pectin_lyase_fold/virulence"/>
</dbReference>
<organism evidence="3 4">
    <name type="scientific">Entamoeba invadens IP1</name>
    <dbReference type="NCBI Taxonomy" id="370355"/>
    <lineage>
        <taxon>Eukaryota</taxon>
        <taxon>Amoebozoa</taxon>
        <taxon>Evosea</taxon>
        <taxon>Archamoebae</taxon>
        <taxon>Mastigamoebida</taxon>
        <taxon>Entamoebidae</taxon>
        <taxon>Entamoeba</taxon>
    </lineage>
</organism>
<dbReference type="EMBL" id="KB206902">
    <property type="protein sequence ID" value="ELP86827.1"/>
    <property type="molecule type" value="Genomic_DNA"/>
</dbReference>
<dbReference type="NCBIfam" id="TIGR03804">
    <property type="entry name" value="para_beta_helix"/>
    <property type="match status" value="1"/>
</dbReference>
<dbReference type="VEuPathDB" id="AmoebaDB:EIN_043450"/>
<dbReference type="AlphaFoldDB" id="A0A0A1TZ42"/>
<evidence type="ECO:0000313" key="3">
    <source>
        <dbReference type="EMBL" id="ELP86827.1"/>
    </source>
</evidence>
<dbReference type="SMART" id="SM00710">
    <property type="entry name" value="PbH1"/>
    <property type="match status" value="4"/>
</dbReference>
<feature type="chain" id="PRO_5001980059" description="Right handed beta helix domain-containing protein" evidence="1">
    <location>
        <begin position="18"/>
        <end position="492"/>
    </location>
</feature>
<dbReference type="OrthoDB" id="34069at2759"/>
<sequence length="492" mass="54816">MCPSLLIVFVVAMFANSKYIHISLTGNITTLKTACSQVEPGDVIEFSSGIYPPQEVPRLTNGTADHPIIIRAALNAAVTFQTFTGSSSVFKVLNSSNIIVEGPFTVRSGTGYSVSVQNSTNVTLSNFKIYNSTNWAMFASGVNIVIKNNYAEDCVMAHENCKTSSWMQCFVTGAIAPKVPILSRNITIENNEITKSWGEGIDIILCTDCTVINNYLHDVFPIEIYIDNAHNVVVENNTLKFSNQSICPQNMQYHAIAIGNEDWPEKVVSTTNITIRNNFIWGSGFGVGYWGWSDVAYYSDIVITQNTFVNVYGLTMGFQNACLVKGKSKNNQFKNNFVYTTYKWYAAVVNETEKNAWNISDNVYYGGYAKIIADSWNGSDGNAHSIHFRENDTAFSDFFKGGYFGNCSNESYYNWKVEKYCFIPHKESVLYHKGVYAKYSHLDGKLDIDGFDCARNEMKPSIGMSEGGYACNLNKAENVFVGILVVLIMIII</sequence>
<dbReference type="InterPro" id="IPR006626">
    <property type="entry name" value="PbH1"/>
</dbReference>
<dbReference type="Pfam" id="PF13229">
    <property type="entry name" value="Beta_helix"/>
    <property type="match status" value="1"/>
</dbReference>
<gene>
    <name evidence="3" type="ORF">EIN_043450</name>
</gene>
<dbReference type="InterPro" id="IPR012334">
    <property type="entry name" value="Pectin_lyas_fold"/>
</dbReference>
<protein>
    <recommendedName>
        <fullName evidence="2">Right handed beta helix domain-containing protein</fullName>
    </recommendedName>
</protein>
<feature type="signal peptide" evidence="1">
    <location>
        <begin position="1"/>
        <end position="17"/>
    </location>
</feature>
<keyword evidence="4" id="KW-1185">Reference proteome</keyword>